<feature type="region of interest" description="Disordered" evidence="1">
    <location>
        <begin position="130"/>
        <end position="166"/>
    </location>
</feature>
<evidence type="ECO:0000313" key="2">
    <source>
        <dbReference type="EMBL" id="OAT08326.1"/>
    </source>
</evidence>
<keyword evidence="3" id="KW-1185">Reference proteome</keyword>
<accession>A0A179UJR8</accession>
<dbReference type="VEuPathDB" id="FungiDB:BDBG_04288"/>
<dbReference type="OrthoDB" id="3439209at2759"/>
<proteinExistence type="predicted"/>
<dbReference type="KEGG" id="bgh:BDBG_04288"/>
<evidence type="ECO:0008006" key="4">
    <source>
        <dbReference type="Google" id="ProtNLM"/>
    </source>
</evidence>
<dbReference type="GeneID" id="8509659"/>
<feature type="region of interest" description="Disordered" evidence="1">
    <location>
        <begin position="387"/>
        <end position="411"/>
    </location>
</feature>
<dbReference type="RefSeq" id="XP_002625419.1">
    <property type="nucleotide sequence ID" value="XM_002625373.2"/>
</dbReference>
<dbReference type="EMBL" id="GG657454">
    <property type="protein sequence ID" value="OAT08326.1"/>
    <property type="molecule type" value="Genomic_DNA"/>
</dbReference>
<evidence type="ECO:0000256" key="1">
    <source>
        <dbReference type="SAM" id="MobiDB-lite"/>
    </source>
</evidence>
<name>A0A179UJR8_BLAGS</name>
<protein>
    <recommendedName>
        <fullName evidence="4">Myb-like domain-containing protein</fullName>
    </recommendedName>
</protein>
<organism evidence="2 3">
    <name type="scientific">Blastomyces gilchristii (strain SLH14081)</name>
    <name type="common">Blastomyces dermatitidis</name>
    <dbReference type="NCBI Taxonomy" id="559298"/>
    <lineage>
        <taxon>Eukaryota</taxon>
        <taxon>Fungi</taxon>
        <taxon>Dikarya</taxon>
        <taxon>Ascomycota</taxon>
        <taxon>Pezizomycotina</taxon>
        <taxon>Eurotiomycetes</taxon>
        <taxon>Eurotiomycetidae</taxon>
        <taxon>Onygenales</taxon>
        <taxon>Ajellomycetaceae</taxon>
        <taxon>Blastomyces</taxon>
    </lineage>
</organism>
<gene>
    <name evidence="2" type="ORF">BDBG_04288</name>
</gene>
<sequence>MALSRRRAHRDISIAHDQLPIPRRSATSNFSATQSAWCGKVVSQDLEPQANYGHPEQFFNPSGKFETLNSSYAISTNVRFTESKYDDRDSVRLQTQQRHRGPQNVEFRFDSLPGPNITTDTNTGWASLAGSGPVSEPAPAFSATVPRNGQRQSNSTVPTVPQPLIRSNLGCTPSGSIYPAMETPGGQHYIPRVQTQIHEFKNCNSSWEGDRKDENMSADGGSHQHGYIYPGWAEPMTRMPYMPISRTSDTNTESAYPTTIECLEQTGNRGYVPDFTAETTNGWWHGAQNFIQQPQRWSNGVNKDFSASLITQTSLPIAQSDWNELHTTPLGNQCSPESSFSSCFTPDTLHEPVNFDSLSFHDMNMAMEYFDQNPGRERLPEWQGHLTGDEPFEPNEIPAIKQPGRPRKMKRCEAQRTASIGTQRASEKDEFLIQCKRAGMPYKEIKEKGNFFEAESTLRGRFRTLTKRKEQRVRKPGWQEKDVRLLCEAVRKYANPIQDGVGEDIKDPKISWKQVGEYISKNGGSYHFGNATCKKKWSQIQQDIITLRPEHQFG</sequence>
<dbReference type="Proteomes" id="UP000002038">
    <property type="component" value="Unassembled WGS sequence"/>
</dbReference>
<dbReference type="AlphaFoldDB" id="A0A179UJR8"/>
<evidence type="ECO:0000313" key="3">
    <source>
        <dbReference type="Proteomes" id="UP000002038"/>
    </source>
</evidence>
<reference evidence="3" key="1">
    <citation type="journal article" date="2015" name="PLoS Genet.">
        <title>The dynamic genome and transcriptome of the human fungal pathogen Blastomyces and close relative Emmonsia.</title>
        <authorList>
            <person name="Munoz J.F."/>
            <person name="Gauthier G.M."/>
            <person name="Desjardins C.A."/>
            <person name="Gallo J.E."/>
            <person name="Holder J."/>
            <person name="Sullivan T.D."/>
            <person name="Marty A.J."/>
            <person name="Carmen J.C."/>
            <person name="Chen Z."/>
            <person name="Ding L."/>
            <person name="Gujja S."/>
            <person name="Magrini V."/>
            <person name="Misas E."/>
            <person name="Mitreva M."/>
            <person name="Priest M."/>
            <person name="Saif S."/>
            <person name="Whiston E.A."/>
            <person name="Young S."/>
            <person name="Zeng Q."/>
            <person name="Goldman W.E."/>
            <person name="Mardis E.R."/>
            <person name="Taylor J.W."/>
            <person name="McEwen J.G."/>
            <person name="Clay O.K."/>
            <person name="Klein B.S."/>
            <person name="Cuomo C.A."/>
        </authorList>
    </citation>
    <scope>NUCLEOTIDE SEQUENCE [LARGE SCALE GENOMIC DNA]</scope>
    <source>
        <strain evidence="3">SLH14081</strain>
    </source>
</reference>
<feature type="compositionally biased region" description="Polar residues" evidence="1">
    <location>
        <begin position="145"/>
        <end position="159"/>
    </location>
</feature>